<dbReference type="Pfam" id="PF01915">
    <property type="entry name" value="Glyco_hydro_3_C"/>
    <property type="match status" value="1"/>
</dbReference>
<dbReference type="InterPro" id="IPR001764">
    <property type="entry name" value="Glyco_hydro_3_N"/>
</dbReference>
<dbReference type="InterPro" id="IPR051915">
    <property type="entry name" value="Cellulose_Degrad_GH3"/>
</dbReference>
<organism evidence="10 11">
    <name type="scientific">Microterricola viridarii</name>
    <dbReference type="NCBI Taxonomy" id="412690"/>
    <lineage>
        <taxon>Bacteria</taxon>
        <taxon>Bacillati</taxon>
        <taxon>Actinomycetota</taxon>
        <taxon>Actinomycetes</taxon>
        <taxon>Micrococcales</taxon>
        <taxon>Microbacteriaceae</taxon>
        <taxon>Microterricola</taxon>
    </lineage>
</organism>
<dbReference type="EMBL" id="CP014145">
    <property type="protein sequence ID" value="AMB57546.1"/>
    <property type="molecule type" value="Genomic_DNA"/>
</dbReference>
<feature type="domain" description="Glycoside hydrolase family 3 C-terminal" evidence="9">
    <location>
        <begin position="455"/>
        <end position="605"/>
    </location>
</feature>
<protein>
    <recommendedName>
        <fullName evidence="3">beta-glucosidase</fullName>
        <ecNumber evidence="3">3.2.1.21</ecNumber>
    </recommendedName>
</protein>
<comment type="similarity">
    <text evidence="2">Belongs to the glycosyl hydrolase 3 family.</text>
</comment>
<evidence type="ECO:0000259" key="9">
    <source>
        <dbReference type="Pfam" id="PF01915"/>
    </source>
</evidence>
<evidence type="ECO:0000256" key="4">
    <source>
        <dbReference type="ARBA" id="ARBA00022729"/>
    </source>
</evidence>
<dbReference type="InterPro" id="IPR036881">
    <property type="entry name" value="Glyco_hydro_3_C_sf"/>
</dbReference>
<dbReference type="Pfam" id="PF00933">
    <property type="entry name" value="Glyco_hydro_3"/>
    <property type="match status" value="1"/>
</dbReference>
<dbReference type="GO" id="GO:0008422">
    <property type="term" value="F:beta-glucosidase activity"/>
    <property type="evidence" value="ECO:0007669"/>
    <property type="project" value="UniProtKB-EC"/>
</dbReference>
<evidence type="ECO:0000313" key="11">
    <source>
        <dbReference type="Proteomes" id="UP000058305"/>
    </source>
</evidence>
<dbReference type="PRINTS" id="PR00133">
    <property type="entry name" value="GLHYDRLASE3"/>
</dbReference>
<evidence type="ECO:0000259" key="8">
    <source>
        <dbReference type="Pfam" id="PF00933"/>
    </source>
</evidence>
<dbReference type="RefSeq" id="WP_067225389.1">
    <property type="nucleotide sequence ID" value="NZ_CP014145.1"/>
</dbReference>
<evidence type="ECO:0000313" key="10">
    <source>
        <dbReference type="EMBL" id="AMB57546.1"/>
    </source>
</evidence>
<dbReference type="PANTHER" id="PTHR30620:SF16">
    <property type="entry name" value="LYSOSOMAL BETA GLUCOSIDASE"/>
    <property type="match status" value="1"/>
</dbReference>
<evidence type="ECO:0000256" key="3">
    <source>
        <dbReference type="ARBA" id="ARBA00012744"/>
    </source>
</evidence>
<dbReference type="InterPro" id="IPR002772">
    <property type="entry name" value="Glyco_hydro_3_C"/>
</dbReference>
<comment type="catalytic activity">
    <reaction evidence="1">
        <text>Hydrolysis of terminal, non-reducing beta-D-glucosyl residues with release of beta-D-glucose.</text>
        <dbReference type="EC" id="3.2.1.21"/>
    </reaction>
</comment>
<sequence>MTESSETKTTDATASAPIDPSFRDASLPIDERVERLLAQMTLEEKAGLFFQTMITMGENGQLAEADPAFDLPSTDEYVNGLQMTHFNLLGAAPTAEVMAEWHNRLQELAAKTRLGIPVTLSTDPRHSFSDNPGASMMAGPFSEWPETLGLAAIGDTELVERFGDIARQEYVAVGLRVALHPQIDLATEPRWSRQVNTFGESAELSGALGAAYIRGFQGAEIGPESVSTMTKHFPGGGPQKDGEDPHFPHGREQVYPGDNFEHHLKPFEDAFEAGTSQIMPYYGMPVGTEYEEVGFGFNKSVITGLLRERYKFDGIVCTDWGLINDSEFMGQPFPARAWGVEHLSPRERMVKVLEAGADQFGGEDVPGMLVEIVRSGEVSEARIDESARRLLREKFRLGLFDAPLVDVARAASIVGNEEFRAAGAAAQRAAITVLTNTVSDAGTATLPLARGIRVYVEGVDAEVAAGYGTVVATPAEADVAIVRLQAPFTPRDNHFENFFHQGSLDFDAETIAHVQELAAVVPTVIDVFLDRPAILTPIVGDVAAIVGNFGASSAALLDVLFGEFTPQGKLPMELPSSMAAVEANRPDVPFDTKDPLFRFGHGLSY</sequence>
<proteinExistence type="inferred from homology"/>
<dbReference type="GO" id="GO:0009251">
    <property type="term" value="P:glucan catabolic process"/>
    <property type="evidence" value="ECO:0007669"/>
    <property type="project" value="TreeGrafter"/>
</dbReference>
<dbReference type="InterPro" id="IPR036962">
    <property type="entry name" value="Glyco_hydro_3_N_sf"/>
</dbReference>
<accession>A0A0Y0N980</accession>
<dbReference type="PANTHER" id="PTHR30620">
    <property type="entry name" value="PERIPLASMIC BETA-GLUCOSIDASE-RELATED"/>
    <property type="match status" value="1"/>
</dbReference>
<dbReference type="AlphaFoldDB" id="A0A0Y0N980"/>
<dbReference type="EC" id="3.2.1.21" evidence="3"/>
<evidence type="ECO:0000256" key="1">
    <source>
        <dbReference type="ARBA" id="ARBA00000448"/>
    </source>
</evidence>
<evidence type="ECO:0000256" key="2">
    <source>
        <dbReference type="ARBA" id="ARBA00005336"/>
    </source>
</evidence>
<keyword evidence="5" id="KW-0378">Hydrolase</keyword>
<dbReference type="InterPro" id="IPR017853">
    <property type="entry name" value="GH"/>
</dbReference>
<dbReference type="KEGG" id="mvd:AWU67_00240"/>
<name>A0A0Y0N980_9MICO</name>
<dbReference type="OrthoDB" id="3187421at2"/>
<gene>
    <name evidence="10" type="ORF">AWU67_00240</name>
</gene>
<evidence type="ECO:0000256" key="6">
    <source>
        <dbReference type="ARBA" id="ARBA00023295"/>
    </source>
</evidence>
<dbReference type="SUPFAM" id="SSF52279">
    <property type="entry name" value="Beta-D-glucan exohydrolase, C-terminal domain"/>
    <property type="match status" value="1"/>
</dbReference>
<dbReference type="Proteomes" id="UP000058305">
    <property type="component" value="Chromosome"/>
</dbReference>
<dbReference type="Gene3D" id="3.20.20.300">
    <property type="entry name" value="Glycoside hydrolase, family 3, N-terminal domain"/>
    <property type="match status" value="1"/>
</dbReference>
<keyword evidence="6" id="KW-0326">Glycosidase</keyword>
<dbReference type="SUPFAM" id="SSF51445">
    <property type="entry name" value="(Trans)glycosidases"/>
    <property type="match status" value="1"/>
</dbReference>
<feature type="region of interest" description="Disordered" evidence="7">
    <location>
        <begin position="1"/>
        <end position="25"/>
    </location>
</feature>
<dbReference type="Gene3D" id="3.40.50.1700">
    <property type="entry name" value="Glycoside hydrolase family 3 C-terminal domain"/>
    <property type="match status" value="1"/>
</dbReference>
<evidence type="ECO:0000256" key="7">
    <source>
        <dbReference type="SAM" id="MobiDB-lite"/>
    </source>
</evidence>
<reference evidence="11" key="2">
    <citation type="submission" date="2016-01" db="EMBL/GenBank/DDBJ databases">
        <title>First complete genome sequence of a species in the genus Microterricola, an extremophilic cold active enzyme producing strain ERGS5:02 isolated from Sikkim Himalaya.</title>
        <authorList>
            <person name="Kumar R."/>
            <person name="Singh D."/>
            <person name="Swarnkar M.K."/>
        </authorList>
    </citation>
    <scope>NUCLEOTIDE SEQUENCE [LARGE SCALE GENOMIC DNA]</scope>
    <source>
        <strain evidence="11">ERGS5:02</strain>
    </source>
</reference>
<reference evidence="10 11" key="1">
    <citation type="journal article" date="2016" name="J. Biotechnol.">
        <title>First complete genome sequence of a species in the genus Microterricola, an extremophilic cold active enzyme producing bacterial strain ERGS5:02 isolated from Sikkim Himalaya.</title>
        <authorList>
            <person name="Himanshu"/>
            <person name="Swarnkar M.K."/>
            <person name="Singh D."/>
            <person name="Kumar R."/>
        </authorList>
    </citation>
    <scope>NUCLEOTIDE SEQUENCE [LARGE SCALE GENOMIC DNA]</scope>
    <source>
        <strain evidence="10 11">ERGS5:02</strain>
    </source>
</reference>
<keyword evidence="4" id="KW-0732">Signal</keyword>
<evidence type="ECO:0000256" key="5">
    <source>
        <dbReference type="ARBA" id="ARBA00022801"/>
    </source>
</evidence>
<feature type="domain" description="Glycoside hydrolase family 3 N-terminal" evidence="8">
    <location>
        <begin position="98"/>
        <end position="392"/>
    </location>
</feature>
<keyword evidence="11" id="KW-1185">Reference proteome</keyword>